<dbReference type="Pfam" id="PF13768">
    <property type="entry name" value="VWA_3"/>
    <property type="match status" value="1"/>
</dbReference>
<dbReference type="AlphaFoldDB" id="A0A3B3ZSV0"/>
<dbReference type="SMART" id="SM00327">
    <property type="entry name" value="VWA"/>
    <property type="match status" value="1"/>
</dbReference>
<dbReference type="PANTHER" id="PTHR46299:SF1">
    <property type="entry name" value="VON WILLEBRAND FACTOR A DOMAIN-CONTAINING PROTEIN 5B1"/>
    <property type="match status" value="1"/>
</dbReference>
<dbReference type="STRING" id="409849.ENSPMGP00000007772"/>
<dbReference type="PROSITE" id="PS50234">
    <property type="entry name" value="VWFA"/>
    <property type="match status" value="1"/>
</dbReference>
<reference evidence="4" key="1">
    <citation type="submission" date="2025-08" db="UniProtKB">
        <authorList>
            <consortium name="Ensembl"/>
        </authorList>
    </citation>
    <scope>IDENTIFICATION</scope>
</reference>
<dbReference type="SUPFAM" id="SSF53300">
    <property type="entry name" value="vWA-like"/>
    <property type="match status" value="1"/>
</dbReference>
<dbReference type="Pfam" id="PF13757">
    <property type="entry name" value="VIT_2"/>
    <property type="match status" value="1"/>
</dbReference>
<keyword evidence="5" id="KW-1185">Reference proteome</keyword>
<dbReference type="InterPro" id="IPR002035">
    <property type="entry name" value="VWF_A"/>
</dbReference>
<protein>
    <submittedName>
        <fullName evidence="4">Uncharacterized protein</fullName>
    </submittedName>
</protein>
<feature type="region of interest" description="Disordered" evidence="1">
    <location>
        <begin position="969"/>
        <end position="998"/>
    </location>
</feature>
<accession>A0A3B3ZSV0</accession>
<feature type="domain" description="VWFA" evidence="2">
    <location>
        <begin position="326"/>
        <end position="496"/>
    </location>
</feature>
<name>A0A3B3ZSV0_9GOBI</name>
<evidence type="ECO:0000259" key="2">
    <source>
        <dbReference type="PROSITE" id="PS50234"/>
    </source>
</evidence>
<evidence type="ECO:0000313" key="5">
    <source>
        <dbReference type="Proteomes" id="UP000261520"/>
    </source>
</evidence>
<organism evidence="4 5">
    <name type="scientific">Periophthalmus magnuspinnatus</name>
    <dbReference type="NCBI Taxonomy" id="409849"/>
    <lineage>
        <taxon>Eukaryota</taxon>
        <taxon>Metazoa</taxon>
        <taxon>Chordata</taxon>
        <taxon>Craniata</taxon>
        <taxon>Vertebrata</taxon>
        <taxon>Euteleostomi</taxon>
        <taxon>Actinopterygii</taxon>
        <taxon>Neopterygii</taxon>
        <taxon>Teleostei</taxon>
        <taxon>Neoteleostei</taxon>
        <taxon>Acanthomorphata</taxon>
        <taxon>Gobiaria</taxon>
        <taxon>Gobiiformes</taxon>
        <taxon>Gobioidei</taxon>
        <taxon>Gobiidae</taxon>
        <taxon>Oxudercinae</taxon>
        <taxon>Periophthalmus</taxon>
    </lineage>
</organism>
<dbReference type="Proteomes" id="UP000261520">
    <property type="component" value="Unplaced"/>
</dbReference>
<dbReference type="InterPro" id="IPR052627">
    <property type="entry name" value="VWA_domain-containing"/>
</dbReference>
<feature type="compositionally biased region" description="Basic and acidic residues" evidence="1">
    <location>
        <begin position="575"/>
        <end position="592"/>
    </location>
</feature>
<proteinExistence type="predicted"/>
<sequence>MPGLINKESRSALPLSVSDITSCVRGYTLAMTASMTYENIEDHTIEGIFIYPLEENAIVVGFEAMISTQIITLQIKDKAKIEDCHPDSCSTQNGALQSCGVLDEDLERTVLVVNLGSIPPMETVHVLVSTSSELCTLPSGGIRVCSPPVFNHFLTSASSPHDPMPSCPPQSLAALLEEETINSMDYEFNFQLEIRAPYLLAGVESPSHAIRADADPLARSATSVVITLADKYTYDCPVTILIYPSEPHQPHVLLESGDMTQEEYDEFLHGRNDFIKATKKDSSNERKVEVIRKRLHKDILHNPVVMLNFCPDLKSVCADLRKVHGEFVFLIDRSGSMSGVNINRVKDAMVVILKSLVPGCMFNIVGFGSTFKSLFSTSQNYEEDTVALACEYIRKIRADMGGTNILAPLAWILRQPMFSSHPRLLFLLTDGAVRNTGKVIELVRSHARYVRQECFTFGIGQNACRRLVQGVATVSRGAAEFLSDGERLQPKMIKSLKKTMSPVLSDISIEWLFPETKEVLLSPVGSTFLFPGDSLIGYCVVCDTTRYHANPKSDKRRRYSMMRSTESASSVFYHSQEEDLTKTSTDSSHKETPSNQDPGTEYIWHNGFITHSTFTGMDGKMSPRRRAYSTNQIVDFNPAKRVYTPSDPSSVSAKNPLRRAKVQELVGHMSLEHETQWKSDYQVMKSRIHSALVFVKSTYELITVNNYDASTLKCVFPIFKNTVLHVFPDVYSHQLCQAETPQEVPPLALSPRNKADCKAVVSGLLCGTPMKWEVEFDIEPYLNGREREEKVHEELWNENFHYLAGRSIINDFEHMADKECEIEHGSGRRYQSYAVHSSKSCNILSKFTAFVPIDLDTNEYLPTCIEHISHGKSHGSILALSRTRLLTRAAKGFMCRSHSKSGDSIGDGDNENKDYIPLVSLQLASGAFPLDPSLCEAVSVPMEKLKWTSPFSCHRSSLSRRAESLEEERRADCSLGSPSAPAELPLSPVSQGDRAQKEGQEVESMVWATAVALAWLEHSSASFFIEWELVAAKASLWLEAQDVPEGKDLAAVKAAANQLFIILRHWDENLHFNMLCYHPDSV</sequence>
<dbReference type="InterPro" id="IPR013694">
    <property type="entry name" value="VIT"/>
</dbReference>
<evidence type="ECO:0000256" key="1">
    <source>
        <dbReference type="SAM" id="MobiDB-lite"/>
    </source>
</evidence>
<reference evidence="4" key="2">
    <citation type="submission" date="2025-09" db="UniProtKB">
        <authorList>
            <consortium name="Ensembl"/>
        </authorList>
    </citation>
    <scope>IDENTIFICATION</scope>
</reference>
<dbReference type="PANTHER" id="PTHR46299">
    <property type="entry name" value="VON WILLEBRAND FACTOR A DOMAIN-CONTAINING PROTEIN 5B2-RELATED"/>
    <property type="match status" value="1"/>
</dbReference>
<feature type="domain" description="VIT" evidence="3">
    <location>
        <begin position="1"/>
        <end position="132"/>
    </location>
</feature>
<dbReference type="InterPro" id="IPR036465">
    <property type="entry name" value="vWFA_dom_sf"/>
</dbReference>
<dbReference type="Gene3D" id="3.40.50.410">
    <property type="entry name" value="von Willebrand factor, type A domain"/>
    <property type="match status" value="1"/>
</dbReference>
<feature type="compositionally biased region" description="Low complexity" evidence="1">
    <location>
        <begin position="974"/>
        <end position="988"/>
    </location>
</feature>
<dbReference type="PROSITE" id="PS51468">
    <property type="entry name" value="VIT"/>
    <property type="match status" value="1"/>
</dbReference>
<evidence type="ECO:0000259" key="3">
    <source>
        <dbReference type="PROSITE" id="PS51468"/>
    </source>
</evidence>
<evidence type="ECO:0000313" key="4">
    <source>
        <dbReference type="Ensembl" id="ENSPMGP00000007772.1"/>
    </source>
</evidence>
<dbReference type="Ensembl" id="ENSPMGT00000008268.1">
    <property type="protein sequence ID" value="ENSPMGP00000007772.1"/>
    <property type="gene ID" value="ENSPMGG00000006450.1"/>
</dbReference>
<feature type="region of interest" description="Disordered" evidence="1">
    <location>
        <begin position="568"/>
        <end position="599"/>
    </location>
</feature>